<sequence>MVEGEDCGGMSRRKQDTHQRDRISPGTHKARRSSRSSGFVSHTSSLLRYHTSTSFSVRDASCERTPRLSMVPRLNRDLFPAFTEDSEIEYSSDSDMYEYSPRSSPTTEQRMLGQDRAGASMLFQNAPTTPDITQRDPFAGATRVDSPFEATPDHETSAVPVRVSQDPAPQGIQPAYFNLSLLHSLPADFVRALGRNRAQECLSCEYIEVHDTYFLYAQFRLGG</sequence>
<proteinExistence type="predicted"/>
<feature type="region of interest" description="Disordered" evidence="1">
    <location>
        <begin position="126"/>
        <end position="157"/>
    </location>
</feature>
<keyword evidence="3" id="KW-1185">Reference proteome</keyword>
<feature type="compositionally biased region" description="Basic and acidic residues" evidence="1">
    <location>
        <begin position="13"/>
        <end position="23"/>
    </location>
</feature>
<name>A0ABQ0KYE4_MYCCL</name>
<feature type="region of interest" description="Disordered" evidence="1">
    <location>
        <begin position="90"/>
        <end position="111"/>
    </location>
</feature>
<dbReference type="EMBL" id="DF839388">
    <property type="protein sequence ID" value="GAT43870.1"/>
    <property type="molecule type" value="Genomic_DNA"/>
</dbReference>
<reference evidence="2" key="1">
    <citation type="submission" date="2014-09" db="EMBL/GenBank/DDBJ databases">
        <title>Genome sequence of the luminous mushroom Mycena chlorophos for searching fungal bioluminescence genes.</title>
        <authorList>
            <person name="Tanaka Y."/>
            <person name="Kasuga D."/>
            <person name="Oba Y."/>
            <person name="Hase S."/>
            <person name="Sato K."/>
            <person name="Oba Y."/>
            <person name="Sakakibara Y."/>
        </authorList>
    </citation>
    <scope>NUCLEOTIDE SEQUENCE</scope>
</reference>
<accession>A0ABQ0KYE4</accession>
<evidence type="ECO:0000313" key="2">
    <source>
        <dbReference type="EMBL" id="GAT43870.1"/>
    </source>
</evidence>
<gene>
    <name evidence="2" type="ORF">MCHLO_01534</name>
</gene>
<evidence type="ECO:0000313" key="3">
    <source>
        <dbReference type="Proteomes" id="UP000815677"/>
    </source>
</evidence>
<protein>
    <submittedName>
        <fullName evidence="2">Uncharacterized protein</fullName>
    </submittedName>
</protein>
<feature type="non-terminal residue" evidence="2">
    <location>
        <position position="223"/>
    </location>
</feature>
<organism evidence="2 3">
    <name type="scientific">Mycena chlorophos</name>
    <name type="common">Agaric fungus</name>
    <name type="synonym">Agaricus chlorophos</name>
    <dbReference type="NCBI Taxonomy" id="658473"/>
    <lineage>
        <taxon>Eukaryota</taxon>
        <taxon>Fungi</taxon>
        <taxon>Dikarya</taxon>
        <taxon>Basidiomycota</taxon>
        <taxon>Agaricomycotina</taxon>
        <taxon>Agaricomycetes</taxon>
        <taxon>Agaricomycetidae</taxon>
        <taxon>Agaricales</taxon>
        <taxon>Marasmiineae</taxon>
        <taxon>Mycenaceae</taxon>
        <taxon>Mycena</taxon>
    </lineage>
</organism>
<evidence type="ECO:0000256" key="1">
    <source>
        <dbReference type="SAM" id="MobiDB-lite"/>
    </source>
</evidence>
<dbReference type="Proteomes" id="UP000815677">
    <property type="component" value="Unassembled WGS sequence"/>
</dbReference>
<feature type="region of interest" description="Disordered" evidence="1">
    <location>
        <begin position="1"/>
        <end position="43"/>
    </location>
</feature>